<feature type="transmembrane region" description="Helical" evidence="8">
    <location>
        <begin position="236"/>
        <end position="255"/>
    </location>
</feature>
<dbReference type="GO" id="GO:0016020">
    <property type="term" value="C:membrane"/>
    <property type="evidence" value="ECO:0007669"/>
    <property type="project" value="UniProtKB-SubCell"/>
</dbReference>
<feature type="region of interest" description="Disordered" evidence="7">
    <location>
        <begin position="1"/>
        <end position="45"/>
    </location>
</feature>
<keyword evidence="4 8" id="KW-1133">Transmembrane helix</keyword>
<comment type="similarity">
    <text evidence="6">Belongs to the SLC35G solute transporter family.</text>
</comment>
<evidence type="ECO:0000256" key="2">
    <source>
        <dbReference type="ARBA" id="ARBA00022692"/>
    </source>
</evidence>
<keyword evidence="2 8" id="KW-0812">Transmembrane</keyword>
<dbReference type="PANTHER" id="PTHR22911:SF32">
    <property type="entry name" value="SOLUTE CARRIER FAMILY 35 MEMBER G5-RELATED"/>
    <property type="match status" value="1"/>
</dbReference>
<evidence type="ECO:0000256" key="4">
    <source>
        <dbReference type="ARBA" id="ARBA00022989"/>
    </source>
</evidence>
<feature type="transmembrane region" description="Helical" evidence="8">
    <location>
        <begin position="88"/>
        <end position="107"/>
    </location>
</feature>
<dbReference type="OrthoDB" id="306876at2759"/>
<dbReference type="InterPro" id="IPR037185">
    <property type="entry name" value="EmrE-like"/>
</dbReference>
<name>A0A401QG72_SCYTO</name>
<comment type="subcellular location">
    <subcellularLocation>
        <location evidence="1">Membrane</location>
        <topology evidence="1">Multi-pass membrane protein</topology>
    </subcellularLocation>
</comment>
<dbReference type="AlphaFoldDB" id="A0A401QG72"/>
<proteinExistence type="inferred from homology"/>
<feature type="transmembrane region" description="Helical" evidence="8">
    <location>
        <begin position="324"/>
        <end position="346"/>
    </location>
</feature>
<organism evidence="10 11">
    <name type="scientific">Scyliorhinus torazame</name>
    <name type="common">Cloudy catshark</name>
    <name type="synonym">Catulus torazame</name>
    <dbReference type="NCBI Taxonomy" id="75743"/>
    <lineage>
        <taxon>Eukaryota</taxon>
        <taxon>Metazoa</taxon>
        <taxon>Chordata</taxon>
        <taxon>Craniata</taxon>
        <taxon>Vertebrata</taxon>
        <taxon>Chondrichthyes</taxon>
        <taxon>Elasmobranchii</taxon>
        <taxon>Galeomorphii</taxon>
        <taxon>Galeoidea</taxon>
        <taxon>Carcharhiniformes</taxon>
        <taxon>Scyliorhinidae</taxon>
        <taxon>Scyliorhinus</taxon>
    </lineage>
</organism>
<evidence type="ECO:0000256" key="7">
    <source>
        <dbReference type="SAM" id="MobiDB-lite"/>
    </source>
</evidence>
<protein>
    <recommendedName>
        <fullName evidence="9">EamA domain-containing protein</fullName>
    </recommendedName>
</protein>
<evidence type="ECO:0000256" key="8">
    <source>
        <dbReference type="SAM" id="Phobius"/>
    </source>
</evidence>
<dbReference type="EMBL" id="BFAA01059762">
    <property type="protein sequence ID" value="GCB84385.1"/>
    <property type="molecule type" value="Genomic_DNA"/>
</dbReference>
<keyword evidence="5 8" id="KW-0472">Membrane</keyword>
<feature type="domain" description="EamA" evidence="9">
    <location>
        <begin position="208"/>
        <end position="341"/>
    </location>
</feature>
<accession>A0A401QG72</accession>
<dbReference type="SUPFAM" id="SSF103481">
    <property type="entry name" value="Multidrug resistance efflux transporter EmrE"/>
    <property type="match status" value="1"/>
</dbReference>
<feature type="transmembrane region" description="Helical" evidence="8">
    <location>
        <begin position="267"/>
        <end position="291"/>
    </location>
</feature>
<keyword evidence="11" id="KW-1185">Reference proteome</keyword>
<feature type="transmembrane region" description="Helical" evidence="8">
    <location>
        <begin position="207"/>
        <end position="227"/>
    </location>
</feature>
<evidence type="ECO:0000256" key="1">
    <source>
        <dbReference type="ARBA" id="ARBA00004141"/>
    </source>
</evidence>
<dbReference type="InterPro" id="IPR000620">
    <property type="entry name" value="EamA_dom"/>
</dbReference>
<evidence type="ECO:0000256" key="3">
    <source>
        <dbReference type="ARBA" id="ARBA00022737"/>
    </source>
</evidence>
<keyword evidence="3" id="KW-0677">Repeat</keyword>
<evidence type="ECO:0000256" key="6">
    <source>
        <dbReference type="ARBA" id="ARBA00038136"/>
    </source>
</evidence>
<evidence type="ECO:0000313" key="10">
    <source>
        <dbReference type="EMBL" id="GCB84385.1"/>
    </source>
</evidence>
<dbReference type="OMA" id="SIFIHAI"/>
<sequence>MQLTPGENEERWNGNGLENGSRKQGPRGSSRSPQPQAGGEGLKGGWWKSRLPDSVKGLLVALFGGGVPAGFVAPFTRIAYEASQVPSLEILLFRCLLHLALGFYIRFRGASLFGPREAWRSIFIHAIINVVSIACAYSSFMVIPASNASTVRKGTSTLCSTLMALVIDSYHLSLYDWIGLLGSMVGLGLIVVPELTNVEKGSRLSDVFGYILAMLGGLALAMALIIFRTLTHPSKLMTAAFAFGVVGSLVCAPLMSLLQRPVLPIDPLTWCCVTGITLLALLSFFCANYAVTKTHPALVCAFLHSEVVVTMMVQYFFLQEPVTAFGIGGASVIICSIVVVTAQSILHRGRRADVNK</sequence>
<comment type="caution">
    <text evidence="10">The sequence shown here is derived from an EMBL/GenBank/DDBJ whole genome shotgun (WGS) entry which is preliminary data.</text>
</comment>
<dbReference type="Pfam" id="PF00892">
    <property type="entry name" value="EamA"/>
    <property type="match status" value="2"/>
</dbReference>
<evidence type="ECO:0000313" key="11">
    <source>
        <dbReference type="Proteomes" id="UP000288216"/>
    </source>
</evidence>
<reference evidence="10 11" key="1">
    <citation type="journal article" date="2018" name="Nat. Ecol. Evol.">
        <title>Shark genomes provide insights into elasmobranch evolution and the origin of vertebrates.</title>
        <authorList>
            <person name="Hara Y"/>
            <person name="Yamaguchi K"/>
            <person name="Onimaru K"/>
            <person name="Kadota M"/>
            <person name="Koyanagi M"/>
            <person name="Keeley SD"/>
            <person name="Tatsumi K"/>
            <person name="Tanaka K"/>
            <person name="Motone F"/>
            <person name="Kageyama Y"/>
            <person name="Nozu R"/>
            <person name="Adachi N"/>
            <person name="Nishimura O"/>
            <person name="Nakagawa R"/>
            <person name="Tanegashima C"/>
            <person name="Kiyatake I"/>
            <person name="Matsumoto R"/>
            <person name="Murakumo K"/>
            <person name="Nishida K"/>
            <person name="Terakita A"/>
            <person name="Kuratani S"/>
            <person name="Sato K"/>
            <person name="Hyodo S Kuraku.S."/>
        </authorList>
    </citation>
    <scope>NUCLEOTIDE SEQUENCE [LARGE SCALE GENOMIC DNA]</scope>
</reference>
<dbReference type="PANTHER" id="PTHR22911">
    <property type="entry name" value="ACYL-MALONYL CONDENSING ENZYME-RELATED"/>
    <property type="match status" value="1"/>
</dbReference>
<feature type="domain" description="EamA" evidence="9">
    <location>
        <begin position="60"/>
        <end position="191"/>
    </location>
</feature>
<dbReference type="Proteomes" id="UP000288216">
    <property type="component" value="Unassembled WGS sequence"/>
</dbReference>
<feature type="transmembrane region" description="Helical" evidence="8">
    <location>
        <begin position="122"/>
        <end position="143"/>
    </location>
</feature>
<gene>
    <name evidence="10" type="ORF">scyTo_0024872</name>
</gene>
<feature type="transmembrane region" description="Helical" evidence="8">
    <location>
        <begin position="57"/>
        <end position="76"/>
    </location>
</feature>
<evidence type="ECO:0000256" key="5">
    <source>
        <dbReference type="ARBA" id="ARBA00023136"/>
    </source>
</evidence>
<feature type="transmembrane region" description="Helical" evidence="8">
    <location>
        <begin position="174"/>
        <end position="195"/>
    </location>
</feature>
<evidence type="ECO:0000259" key="9">
    <source>
        <dbReference type="Pfam" id="PF00892"/>
    </source>
</evidence>